<evidence type="ECO:0000313" key="2">
    <source>
        <dbReference type="Proteomes" id="UP000754883"/>
    </source>
</evidence>
<dbReference type="Proteomes" id="UP000754883">
    <property type="component" value="Unassembled WGS sequence"/>
</dbReference>
<gene>
    <name evidence="1" type="ORF">CBYS24578_00018042</name>
</gene>
<reference evidence="1" key="1">
    <citation type="submission" date="2021-10" db="EMBL/GenBank/DDBJ databases">
        <authorList>
            <person name="Piombo E."/>
        </authorList>
    </citation>
    <scope>NUCLEOTIDE SEQUENCE</scope>
</reference>
<accession>A0A9N9Y514</accession>
<name>A0A9N9Y514_9HYPO</name>
<proteinExistence type="predicted"/>
<keyword evidence="2" id="KW-1185">Reference proteome</keyword>
<protein>
    <submittedName>
        <fullName evidence="1">Uncharacterized protein</fullName>
    </submittedName>
</protein>
<comment type="caution">
    <text evidence="1">The sequence shown here is derived from an EMBL/GenBank/DDBJ whole genome shotgun (WGS) entry which is preliminary data.</text>
</comment>
<organism evidence="1 2">
    <name type="scientific">Clonostachys byssicola</name>
    <dbReference type="NCBI Taxonomy" id="160290"/>
    <lineage>
        <taxon>Eukaryota</taxon>
        <taxon>Fungi</taxon>
        <taxon>Dikarya</taxon>
        <taxon>Ascomycota</taxon>
        <taxon>Pezizomycotina</taxon>
        <taxon>Sordariomycetes</taxon>
        <taxon>Hypocreomycetidae</taxon>
        <taxon>Hypocreales</taxon>
        <taxon>Bionectriaceae</taxon>
        <taxon>Clonostachys</taxon>
    </lineage>
</organism>
<dbReference type="AlphaFoldDB" id="A0A9N9Y514"/>
<evidence type="ECO:0000313" key="1">
    <source>
        <dbReference type="EMBL" id="CAG9987333.1"/>
    </source>
</evidence>
<sequence>MFKEIREPTPAKVLRESLCALPLYFTDNLTAQRQKPFRLLLVDMFHRSVEPYQRCVNKMNILLLLVVISTMDDV</sequence>
<dbReference type="EMBL" id="CABFNO020001430">
    <property type="protein sequence ID" value="CAG9987333.1"/>
    <property type="molecule type" value="Genomic_DNA"/>
</dbReference>